<dbReference type="EMBL" id="JAGIOD010000001">
    <property type="protein sequence ID" value="MBP2381303.1"/>
    <property type="molecule type" value="Genomic_DNA"/>
</dbReference>
<comment type="caution">
    <text evidence="2">The sequence shown here is derived from an EMBL/GenBank/DDBJ whole genome shotgun (WGS) entry which is preliminary data.</text>
</comment>
<feature type="transmembrane region" description="Helical" evidence="1">
    <location>
        <begin position="321"/>
        <end position="339"/>
    </location>
</feature>
<keyword evidence="1" id="KW-0472">Membrane</keyword>
<feature type="transmembrane region" description="Helical" evidence="1">
    <location>
        <begin position="51"/>
        <end position="72"/>
    </location>
</feature>
<evidence type="ECO:0008006" key="4">
    <source>
        <dbReference type="Google" id="ProtNLM"/>
    </source>
</evidence>
<feature type="transmembrane region" description="Helical" evidence="1">
    <location>
        <begin position="84"/>
        <end position="107"/>
    </location>
</feature>
<sequence length="350" mass="36425">MHPQQPSHGQRRIHGCRGRRRSGRAAQVVGLLALCGIGAELLLAYDETTGDPIAIAVALVIFGALYGAPALLVRELSRRAGWGWPSMLLQFAALGVVQACLIDQSLFAADYGGYEGWAESREPTLIPALGFSGYNAFTFLIGHLLFSFAAPVALAEAWAPQRARTPWLGPLGTVLAGVAYLAAAALIVTDPQSWSASMPQLVGAVGVVVVLVGTAALVGRRGRGEASERPSRRGEIPLWAVVLPALVAAAAPDFVPPTWPGVAGAVAITAGFGVLLLLSVRRRRWGISQTAAVGLGFLLARGLMAFTYFPLIGDVSAAAKYAHSAVMLLAVLVAGALALSPRAGVRSSLP</sequence>
<evidence type="ECO:0000313" key="3">
    <source>
        <dbReference type="Proteomes" id="UP001519290"/>
    </source>
</evidence>
<dbReference type="RefSeq" id="WP_245354031.1">
    <property type="nucleotide sequence ID" value="NZ_BAAAJW010000002.1"/>
</dbReference>
<feature type="transmembrane region" description="Helical" evidence="1">
    <location>
        <begin position="167"/>
        <end position="188"/>
    </location>
</feature>
<accession>A0ABS4WYT1</accession>
<feature type="transmembrane region" description="Helical" evidence="1">
    <location>
        <begin position="134"/>
        <end position="155"/>
    </location>
</feature>
<reference evidence="2 3" key="1">
    <citation type="submission" date="2021-03" db="EMBL/GenBank/DDBJ databases">
        <title>Sequencing the genomes of 1000 actinobacteria strains.</title>
        <authorList>
            <person name="Klenk H.-P."/>
        </authorList>
    </citation>
    <scope>NUCLEOTIDE SEQUENCE [LARGE SCALE GENOMIC DNA]</scope>
    <source>
        <strain evidence="2 3">DSM 14566</strain>
    </source>
</reference>
<feature type="transmembrane region" description="Helical" evidence="1">
    <location>
        <begin position="238"/>
        <end position="255"/>
    </location>
</feature>
<keyword evidence="1" id="KW-0812">Transmembrane</keyword>
<feature type="transmembrane region" description="Helical" evidence="1">
    <location>
        <begin position="290"/>
        <end position="309"/>
    </location>
</feature>
<feature type="transmembrane region" description="Helical" evidence="1">
    <location>
        <begin position="25"/>
        <end position="45"/>
    </location>
</feature>
<keyword evidence="1" id="KW-1133">Transmembrane helix</keyword>
<evidence type="ECO:0000256" key="1">
    <source>
        <dbReference type="SAM" id="Phobius"/>
    </source>
</evidence>
<dbReference type="Proteomes" id="UP001519290">
    <property type="component" value="Unassembled WGS sequence"/>
</dbReference>
<gene>
    <name evidence="2" type="ORF">JOF43_001260</name>
</gene>
<protein>
    <recommendedName>
        <fullName evidence="4">DUF998 domain-containing protein</fullName>
    </recommendedName>
</protein>
<feature type="transmembrane region" description="Helical" evidence="1">
    <location>
        <begin position="261"/>
        <end position="278"/>
    </location>
</feature>
<keyword evidence="3" id="KW-1185">Reference proteome</keyword>
<organism evidence="2 3">
    <name type="scientific">Brachybacterium sacelli</name>
    <dbReference type="NCBI Taxonomy" id="173364"/>
    <lineage>
        <taxon>Bacteria</taxon>
        <taxon>Bacillati</taxon>
        <taxon>Actinomycetota</taxon>
        <taxon>Actinomycetes</taxon>
        <taxon>Micrococcales</taxon>
        <taxon>Dermabacteraceae</taxon>
        <taxon>Brachybacterium</taxon>
    </lineage>
</organism>
<proteinExistence type="predicted"/>
<evidence type="ECO:0000313" key="2">
    <source>
        <dbReference type="EMBL" id="MBP2381303.1"/>
    </source>
</evidence>
<name>A0ABS4WYT1_9MICO</name>
<feature type="transmembrane region" description="Helical" evidence="1">
    <location>
        <begin position="200"/>
        <end position="218"/>
    </location>
</feature>